<name>A0ABM0JES5_APLCA</name>
<gene>
    <name evidence="3 4" type="primary">LOC101850537</name>
</gene>
<evidence type="ECO:0000313" key="2">
    <source>
        <dbReference type="Proteomes" id="UP000694888"/>
    </source>
</evidence>
<feature type="chain" id="PRO_5045021072" evidence="1">
    <location>
        <begin position="18"/>
        <end position="111"/>
    </location>
</feature>
<keyword evidence="1" id="KW-0732">Signal</keyword>
<evidence type="ECO:0000313" key="3">
    <source>
        <dbReference type="RefSeq" id="XP_005092071.1"/>
    </source>
</evidence>
<dbReference type="RefSeq" id="XP_005092072.1">
    <property type="nucleotide sequence ID" value="XM_005092015.2"/>
</dbReference>
<evidence type="ECO:0000313" key="4">
    <source>
        <dbReference type="RefSeq" id="XP_005092072.1"/>
    </source>
</evidence>
<evidence type="ECO:0000256" key="1">
    <source>
        <dbReference type="SAM" id="SignalP"/>
    </source>
</evidence>
<feature type="signal peptide" evidence="1">
    <location>
        <begin position="1"/>
        <end position="17"/>
    </location>
</feature>
<protein>
    <submittedName>
        <fullName evidence="3 4">Cysteine-rich neurotrophic factor</fullName>
    </submittedName>
</protein>
<accession>A0ABM0JES5</accession>
<dbReference type="GeneID" id="101850537"/>
<dbReference type="Proteomes" id="UP000694888">
    <property type="component" value="Unplaced"/>
</dbReference>
<sequence>MLKLVVVLSALVAIGMSMHSEPTDFFCNLACEGFEFQEFKCQQKCTSTSFAYSDDFEDCLSACFDLVKPCQDACHEHFQEVFDACHPKCQADDSCQQTCFKEGFMAKYKPA</sequence>
<organism evidence="2 4">
    <name type="scientific">Aplysia californica</name>
    <name type="common">California sea hare</name>
    <dbReference type="NCBI Taxonomy" id="6500"/>
    <lineage>
        <taxon>Eukaryota</taxon>
        <taxon>Metazoa</taxon>
        <taxon>Spiralia</taxon>
        <taxon>Lophotrochozoa</taxon>
        <taxon>Mollusca</taxon>
        <taxon>Gastropoda</taxon>
        <taxon>Heterobranchia</taxon>
        <taxon>Euthyneura</taxon>
        <taxon>Tectipleura</taxon>
        <taxon>Aplysiida</taxon>
        <taxon>Aplysioidea</taxon>
        <taxon>Aplysiidae</taxon>
        <taxon>Aplysia</taxon>
    </lineage>
</organism>
<proteinExistence type="predicted"/>
<dbReference type="RefSeq" id="XP_005092071.1">
    <property type="nucleotide sequence ID" value="XM_005092014.3"/>
</dbReference>
<keyword evidence="2" id="KW-1185">Reference proteome</keyword>
<reference evidence="3 4" key="1">
    <citation type="submission" date="2025-05" db="UniProtKB">
        <authorList>
            <consortium name="RefSeq"/>
        </authorList>
    </citation>
    <scope>IDENTIFICATION</scope>
</reference>